<accession>A0A8J2JR78</accession>
<gene>
    <name evidence="1" type="ORF">AFUS01_LOCUS14696</name>
</gene>
<organism evidence="1 2">
    <name type="scientific">Allacma fusca</name>
    <dbReference type="NCBI Taxonomy" id="39272"/>
    <lineage>
        <taxon>Eukaryota</taxon>
        <taxon>Metazoa</taxon>
        <taxon>Ecdysozoa</taxon>
        <taxon>Arthropoda</taxon>
        <taxon>Hexapoda</taxon>
        <taxon>Collembola</taxon>
        <taxon>Symphypleona</taxon>
        <taxon>Sminthuridae</taxon>
        <taxon>Allacma</taxon>
    </lineage>
</organism>
<dbReference type="Proteomes" id="UP000708208">
    <property type="component" value="Unassembled WGS sequence"/>
</dbReference>
<proteinExistence type="predicted"/>
<reference evidence="1" key="1">
    <citation type="submission" date="2021-06" db="EMBL/GenBank/DDBJ databases">
        <authorList>
            <person name="Hodson N. C."/>
            <person name="Mongue J. A."/>
            <person name="Jaron S. K."/>
        </authorList>
    </citation>
    <scope>NUCLEOTIDE SEQUENCE</scope>
</reference>
<evidence type="ECO:0000313" key="1">
    <source>
        <dbReference type="EMBL" id="CAG7725752.1"/>
    </source>
</evidence>
<dbReference type="AlphaFoldDB" id="A0A8J2JR78"/>
<protein>
    <submittedName>
        <fullName evidence="1">Uncharacterized protein</fullName>
    </submittedName>
</protein>
<name>A0A8J2JR78_9HEXA</name>
<evidence type="ECO:0000313" key="2">
    <source>
        <dbReference type="Proteomes" id="UP000708208"/>
    </source>
</evidence>
<keyword evidence="2" id="KW-1185">Reference proteome</keyword>
<sequence length="84" mass="9826">MNRLSLICGRLGDVGNSKIWEWEQRVIALVCSRSVSLLPAKIYHKLIKIQDIRWVITIWLELTLSLDLPKSLIIEIKVIKDWRS</sequence>
<dbReference type="EMBL" id="CAJVCH010126491">
    <property type="protein sequence ID" value="CAG7725752.1"/>
    <property type="molecule type" value="Genomic_DNA"/>
</dbReference>
<comment type="caution">
    <text evidence="1">The sequence shown here is derived from an EMBL/GenBank/DDBJ whole genome shotgun (WGS) entry which is preliminary data.</text>
</comment>